<dbReference type="Proteomes" id="UP000572984">
    <property type="component" value="Unassembled WGS sequence"/>
</dbReference>
<protein>
    <submittedName>
        <fullName evidence="2">Uncharacterized protein</fullName>
    </submittedName>
</protein>
<feature type="signal peptide" evidence="1">
    <location>
        <begin position="1"/>
        <end position="24"/>
    </location>
</feature>
<feature type="chain" id="PRO_5032782720" evidence="1">
    <location>
        <begin position="25"/>
        <end position="125"/>
    </location>
</feature>
<sequence length="125" mass="13079">MIRMMCAAASAALVCVLGTGVAQAQDCSGAPVYFNGELADVEGELTVKAGKGCVFGLNGIPGALNETVISLKPRIGRAGVDGLKPYYMAKPGYQGPDEFAYTFIGMSQYGGPMRITVRRKVTVVP</sequence>
<proteinExistence type="predicted"/>
<evidence type="ECO:0000256" key="1">
    <source>
        <dbReference type="SAM" id="SignalP"/>
    </source>
</evidence>
<keyword evidence="1" id="KW-0732">Signal</keyword>
<organism evidence="2 3">
    <name type="scientific">Microvirga mediterraneensis</name>
    <dbReference type="NCBI Taxonomy" id="2754695"/>
    <lineage>
        <taxon>Bacteria</taxon>
        <taxon>Pseudomonadati</taxon>
        <taxon>Pseudomonadota</taxon>
        <taxon>Alphaproteobacteria</taxon>
        <taxon>Hyphomicrobiales</taxon>
        <taxon>Methylobacteriaceae</taxon>
        <taxon>Microvirga</taxon>
    </lineage>
</organism>
<name>A0A838BH30_9HYPH</name>
<comment type="caution">
    <text evidence="2">The sequence shown here is derived from an EMBL/GenBank/DDBJ whole genome shotgun (WGS) entry which is preliminary data.</text>
</comment>
<evidence type="ECO:0000313" key="2">
    <source>
        <dbReference type="EMBL" id="MBA1154858.1"/>
    </source>
</evidence>
<dbReference type="AlphaFoldDB" id="A0A838BH30"/>
<dbReference type="RefSeq" id="WP_181050547.1">
    <property type="nucleotide sequence ID" value="NZ_JACDXJ010000001.1"/>
</dbReference>
<reference evidence="2 3" key="1">
    <citation type="submission" date="2020-07" db="EMBL/GenBank/DDBJ databases">
        <title>Draft genome and description of Microvirga mediterraneensis Marseille-Q2068 sp. nov.</title>
        <authorList>
            <person name="Boxberger M."/>
        </authorList>
    </citation>
    <scope>NUCLEOTIDE SEQUENCE [LARGE SCALE GENOMIC DNA]</scope>
    <source>
        <strain evidence="2 3">Marseille-Q2068</strain>
    </source>
</reference>
<dbReference type="EMBL" id="JACDXJ010000001">
    <property type="protein sequence ID" value="MBA1154858.1"/>
    <property type="molecule type" value="Genomic_DNA"/>
</dbReference>
<accession>A0A838BH30</accession>
<keyword evidence="3" id="KW-1185">Reference proteome</keyword>
<evidence type="ECO:0000313" key="3">
    <source>
        <dbReference type="Proteomes" id="UP000572984"/>
    </source>
</evidence>
<gene>
    <name evidence="2" type="ORF">H0S73_01785</name>
</gene>